<dbReference type="PANTHER" id="PTHR43861">
    <property type="entry name" value="TRANS-ACONITATE 2-METHYLTRANSFERASE-RELATED"/>
    <property type="match status" value="1"/>
</dbReference>
<accession>A0A857C5S5</accession>
<name>A0A857C5S5_9HYPH</name>
<reference evidence="2 3" key="1">
    <citation type="submission" date="2019-12" db="EMBL/GenBank/DDBJ databases">
        <title>The genome of Stappia indica PHM037.</title>
        <authorList>
            <person name="Kacar D."/>
            <person name="Galan B."/>
            <person name="Canedo L."/>
            <person name="Rodriguez P."/>
            <person name="de la Calle F."/>
            <person name="Garcia J.L."/>
        </authorList>
    </citation>
    <scope>NUCLEOTIDE SEQUENCE [LARGE SCALE GENOMIC DNA]</scope>
    <source>
        <strain evidence="2 3">PHM037</strain>
    </source>
</reference>
<dbReference type="CDD" id="cd02440">
    <property type="entry name" value="AdoMet_MTases"/>
    <property type="match status" value="1"/>
</dbReference>
<dbReference type="EMBL" id="CP046908">
    <property type="protein sequence ID" value="QGZ34251.1"/>
    <property type="molecule type" value="Genomic_DNA"/>
</dbReference>
<organism evidence="2 3">
    <name type="scientific">Stappia indica</name>
    <dbReference type="NCBI Taxonomy" id="538381"/>
    <lineage>
        <taxon>Bacteria</taxon>
        <taxon>Pseudomonadati</taxon>
        <taxon>Pseudomonadota</taxon>
        <taxon>Alphaproteobacteria</taxon>
        <taxon>Hyphomicrobiales</taxon>
        <taxon>Stappiaceae</taxon>
        <taxon>Stappia</taxon>
    </lineage>
</organism>
<dbReference type="Proteomes" id="UP000435648">
    <property type="component" value="Chromosome"/>
</dbReference>
<dbReference type="InterPro" id="IPR036388">
    <property type="entry name" value="WH-like_DNA-bd_sf"/>
</dbReference>
<dbReference type="PROSITE" id="PS50987">
    <property type="entry name" value="HTH_ARSR_2"/>
    <property type="match status" value="1"/>
</dbReference>
<dbReference type="Pfam" id="PF01022">
    <property type="entry name" value="HTH_5"/>
    <property type="match status" value="1"/>
</dbReference>
<dbReference type="InterPro" id="IPR029063">
    <property type="entry name" value="SAM-dependent_MTases_sf"/>
</dbReference>
<dbReference type="SUPFAM" id="SSF53335">
    <property type="entry name" value="S-adenosyl-L-methionine-dependent methyltransferases"/>
    <property type="match status" value="1"/>
</dbReference>
<dbReference type="RefSeq" id="WP_158193228.1">
    <property type="nucleotide sequence ID" value="NZ_CP046908.1"/>
</dbReference>
<protein>
    <submittedName>
        <fullName evidence="2">Metalloregulator ArsR/SmtB family transcription factor</fullName>
    </submittedName>
</protein>
<dbReference type="SMART" id="SM00418">
    <property type="entry name" value="HTH_ARSR"/>
    <property type="match status" value="1"/>
</dbReference>
<dbReference type="Gene3D" id="3.40.50.150">
    <property type="entry name" value="Vaccinia Virus protein VP39"/>
    <property type="match status" value="1"/>
</dbReference>
<dbReference type="AlphaFoldDB" id="A0A857C5S5"/>
<dbReference type="SUPFAM" id="SSF46785">
    <property type="entry name" value="Winged helix' DNA-binding domain"/>
    <property type="match status" value="1"/>
</dbReference>
<dbReference type="InterPro" id="IPR036390">
    <property type="entry name" value="WH_DNA-bd_sf"/>
</dbReference>
<dbReference type="GO" id="GO:0008757">
    <property type="term" value="F:S-adenosylmethionine-dependent methyltransferase activity"/>
    <property type="evidence" value="ECO:0007669"/>
    <property type="project" value="InterPro"/>
</dbReference>
<dbReference type="Gene3D" id="1.10.10.10">
    <property type="entry name" value="Winged helix-like DNA-binding domain superfamily/Winged helix DNA-binding domain"/>
    <property type="match status" value="1"/>
</dbReference>
<proteinExistence type="predicted"/>
<dbReference type="Pfam" id="PF08241">
    <property type="entry name" value="Methyltransf_11"/>
    <property type="match status" value="1"/>
</dbReference>
<evidence type="ECO:0000259" key="1">
    <source>
        <dbReference type="PROSITE" id="PS50987"/>
    </source>
</evidence>
<feature type="domain" description="HTH arsR-type" evidence="1">
    <location>
        <begin position="20"/>
        <end position="114"/>
    </location>
</feature>
<dbReference type="NCBIfam" id="NF033788">
    <property type="entry name" value="HTH_metalloreg"/>
    <property type="match status" value="1"/>
</dbReference>
<dbReference type="InterPro" id="IPR013216">
    <property type="entry name" value="Methyltransf_11"/>
</dbReference>
<dbReference type="KEGG" id="siw:GH266_06850"/>
<dbReference type="InterPro" id="IPR011991">
    <property type="entry name" value="ArsR-like_HTH"/>
</dbReference>
<evidence type="ECO:0000313" key="2">
    <source>
        <dbReference type="EMBL" id="QGZ34251.1"/>
    </source>
</evidence>
<dbReference type="CDD" id="cd00090">
    <property type="entry name" value="HTH_ARSR"/>
    <property type="match status" value="1"/>
</dbReference>
<evidence type="ECO:0000313" key="3">
    <source>
        <dbReference type="Proteomes" id="UP000435648"/>
    </source>
</evidence>
<dbReference type="OrthoDB" id="9789575at2"/>
<dbReference type="InterPro" id="IPR001845">
    <property type="entry name" value="HTH_ArsR_DNA-bd_dom"/>
</dbReference>
<dbReference type="GO" id="GO:0003700">
    <property type="term" value="F:DNA-binding transcription factor activity"/>
    <property type="evidence" value="ECO:0007669"/>
    <property type="project" value="InterPro"/>
</dbReference>
<dbReference type="PRINTS" id="PR00778">
    <property type="entry name" value="HTHARSR"/>
</dbReference>
<gene>
    <name evidence="2" type="ORF">GH266_06850</name>
</gene>
<sequence length="352" mass="38520">MTTNANTAGTTAASATGAGEPLLSAEQLLAGLRTVGEDTRLRLLALLADGELTVKDATVILGQSQPRISRHLKLLTEAGLVQRFPEGAWVFYRLGDGPMGDLARLLLSRLDPQDAVLAGDRVRLAATRRAKAEAAAAFFASRAKTWDQERSLHVPEAAVEQALREMVGERPFRSLLDLGTGTGSLISLFAGQYEQAVGLDASHDMLTVARANLARQGLRNVQVRQGDIYALNIPAESHDLITLHQVLHFLDDPGRAIEEAARVLRPGGRLLIVDFAPHELEFLRDEHAHRRLGFSRDQMDRWLHAAGLEVIETRDLNPEAGEADRLTVTIWLARDPRIISDLPELSLTQEVA</sequence>